<dbReference type="Proteomes" id="UP001215598">
    <property type="component" value="Unassembled WGS sequence"/>
</dbReference>
<evidence type="ECO:0000313" key="2">
    <source>
        <dbReference type="Proteomes" id="UP001215598"/>
    </source>
</evidence>
<sequence>MASLETTTCCIRVIYPPRVNPFTVYSSCEAALIAPYNWHPGRHHQQFWTASGGIYASWELANRMALAADSEFDPEIRGHTTVIEALSYLAQVCEKFHGRCRERNWKRRCALPPVRSLDALLGPDLVSEKFFLLENGLITANSSRVVRTFPFVGGRVRVTSTFREALEAAAQLSHLAHTTAINLVYVLEHGGRVFTYMENINHLDEIVELQGNSKHDAWPPSLPHGKFGLVLATNFLCASPSLQFLDQNCLGHLGDDLNLEFMTYFGSRYVHFIVKVFHVMANHYIMVKFTLLNALQVLHQTAHSLLTSTQVLKT</sequence>
<proteinExistence type="predicted"/>
<gene>
    <name evidence="1" type="ORF">B0H16DRAFT_1718507</name>
</gene>
<name>A0AAD7NJU4_9AGAR</name>
<keyword evidence="2" id="KW-1185">Reference proteome</keyword>
<evidence type="ECO:0000313" key="1">
    <source>
        <dbReference type="EMBL" id="KAJ7763870.1"/>
    </source>
</evidence>
<reference evidence="1" key="1">
    <citation type="submission" date="2023-03" db="EMBL/GenBank/DDBJ databases">
        <title>Massive genome expansion in bonnet fungi (Mycena s.s.) driven by repeated elements and novel gene families across ecological guilds.</title>
        <authorList>
            <consortium name="Lawrence Berkeley National Laboratory"/>
            <person name="Harder C.B."/>
            <person name="Miyauchi S."/>
            <person name="Viragh M."/>
            <person name="Kuo A."/>
            <person name="Thoen E."/>
            <person name="Andreopoulos B."/>
            <person name="Lu D."/>
            <person name="Skrede I."/>
            <person name="Drula E."/>
            <person name="Henrissat B."/>
            <person name="Morin E."/>
            <person name="Kohler A."/>
            <person name="Barry K."/>
            <person name="LaButti K."/>
            <person name="Morin E."/>
            <person name="Salamov A."/>
            <person name="Lipzen A."/>
            <person name="Mereny Z."/>
            <person name="Hegedus B."/>
            <person name="Baldrian P."/>
            <person name="Stursova M."/>
            <person name="Weitz H."/>
            <person name="Taylor A."/>
            <person name="Grigoriev I.V."/>
            <person name="Nagy L.G."/>
            <person name="Martin F."/>
            <person name="Kauserud H."/>
        </authorList>
    </citation>
    <scope>NUCLEOTIDE SEQUENCE</scope>
    <source>
        <strain evidence="1">CBHHK182m</strain>
    </source>
</reference>
<comment type="caution">
    <text evidence="1">The sequence shown here is derived from an EMBL/GenBank/DDBJ whole genome shotgun (WGS) entry which is preliminary data.</text>
</comment>
<dbReference type="EMBL" id="JARKIB010000029">
    <property type="protein sequence ID" value="KAJ7763870.1"/>
    <property type="molecule type" value="Genomic_DNA"/>
</dbReference>
<accession>A0AAD7NJU4</accession>
<organism evidence="1 2">
    <name type="scientific">Mycena metata</name>
    <dbReference type="NCBI Taxonomy" id="1033252"/>
    <lineage>
        <taxon>Eukaryota</taxon>
        <taxon>Fungi</taxon>
        <taxon>Dikarya</taxon>
        <taxon>Basidiomycota</taxon>
        <taxon>Agaricomycotina</taxon>
        <taxon>Agaricomycetes</taxon>
        <taxon>Agaricomycetidae</taxon>
        <taxon>Agaricales</taxon>
        <taxon>Marasmiineae</taxon>
        <taxon>Mycenaceae</taxon>
        <taxon>Mycena</taxon>
    </lineage>
</organism>
<protein>
    <submittedName>
        <fullName evidence="1">Uncharacterized protein</fullName>
    </submittedName>
</protein>
<dbReference type="AlphaFoldDB" id="A0AAD7NJU4"/>